<dbReference type="GO" id="GO:0004385">
    <property type="term" value="F:GMP kinase activity"/>
    <property type="evidence" value="ECO:0007669"/>
    <property type="project" value="UniProtKB-UniRule"/>
</dbReference>
<dbReference type="CDD" id="cd00071">
    <property type="entry name" value="GMPK"/>
    <property type="match status" value="1"/>
</dbReference>
<dbReference type="InterPro" id="IPR020590">
    <property type="entry name" value="Guanylate_kinase_CS"/>
</dbReference>
<keyword evidence="10 13" id="KW-0067">ATP-binding</keyword>
<dbReference type="PROSITE" id="PS00856">
    <property type="entry name" value="GUANYLATE_KINASE_1"/>
    <property type="match status" value="1"/>
</dbReference>
<keyword evidence="6 13" id="KW-0963">Cytoplasm</keyword>
<evidence type="ECO:0000256" key="7">
    <source>
        <dbReference type="ARBA" id="ARBA00022679"/>
    </source>
</evidence>
<evidence type="ECO:0000313" key="16">
    <source>
        <dbReference type="EMBL" id="CAA9237642.1"/>
    </source>
</evidence>
<dbReference type="PANTHER" id="PTHR23117:SF13">
    <property type="entry name" value="GUANYLATE KINASE"/>
    <property type="match status" value="1"/>
</dbReference>
<accession>A0A6J4I1N2</accession>
<keyword evidence="7 13" id="KW-0808">Transferase</keyword>
<comment type="similarity">
    <text evidence="3 13">Belongs to the guanylate kinase family.</text>
</comment>
<dbReference type="HAMAP" id="MF_00328">
    <property type="entry name" value="Guanylate_kinase"/>
    <property type="match status" value="1"/>
</dbReference>
<comment type="subcellular location">
    <subcellularLocation>
        <location evidence="2 13">Cytoplasm</location>
    </subcellularLocation>
</comment>
<evidence type="ECO:0000256" key="4">
    <source>
        <dbReference type="ARBA" id="ARBA00012961"/>
    </source>
</evidence>
<dbReference type="NCBIfam" id="TIGR03263">
    <property type="entry name" value="guanyl_kin"/>
    <property type="match status" value="1"/>
</dbReference>
<dbReference type="AlphaFoldDB" id="A0A6J4I1N2"/>
<protein>
    <recommendedName>
        <fullName evidence="5 13">Guanylate kinase</fullName>
        <ecNumber evidence="4 13">2.7.4.8</ecNumber>
    </recommendedName>
    <alternativeName>
        <fullName evidence="11 13">GMP kinase</fullName>
    </alternativeName>
</protein>
<dbReference type="GO" id="GO:0005829">
    <property type="term" value="C:cytosol"/>
    <property type="evidence" value="ECO:0007669"/>
    <property type="project" value="TreeGrafter"/>
</dbReference>
<dbReference type="Gene3D" id="3.40.50.300">
    <property type="entry name" value="P-loop containing nucleotide triphosphate hydrolases"/>
    <property type="match status" value="1"/>
</dbReference>
<evidence type="ECO:0000256" key="6">
    <source>
        <dbReference type="ARBA" id="ARBA00022490"/>
    </source>
</evidence>
<evidence type="ECO:0000256" key="11">
    <source>
        <dbReference type="ARBA" id="ARBA00030128"/>
    </source>
</evidence>
<comment type="catalytic activity">
    <reaction evidence="12 13">
        <text>GMP + ATP = GDP + ADP</text>
        <dbReference type="Rhea" id="RHEA:20780"/>
        <dbReference type="ChEBI" id="CHEBI:30616"/>
        <dbReference type="ChEBI" id="CHEBI:58115"/>
        <dbReference type="ChEBI" id="CHEBI:58189"/>
        <dbReference type="ChEBI" id="CHEBI:456216"/>
        <dbReference type="EC" id="2.7.4.8"/>
    </reaction>
</comment>
<feature type="region of interest" description="Disordered" evidence="14">
    <location>
        <begin position="200"/>
        <end position="224"/>
    </location>
</feature>
<proteinExistence type="inferred from homology"/>
<dbReference type="GO" id="GO:0005524">
    <property type="term" value="F:ATP binding"/>
    <property type="evidence" value="ECO:0007669"/>
    <property type="project" value="UniProtKB-UniRule"/>
</dbReference>
<dbReference type="EC" id="2.7.4.8" evidence="4 13"/>
<gene>
    <name evidence="13" type="primary">gmk</name>
    <name evidence="16" type="ORF">AVDCRST_MAG63-1405</name>
</gene>
<evidence type="ECO:0000256" key="10">
    <source>
        <dbReference type="ARBA" id="ARBA00022840"/>
    </source>
</evidence>
<dbReference type="Pfam" id="PF00625">
    <property type="entry name" value="Guanylate_kin"/>
    <property type="match status" value="1"/>
</dbReference>
<evidence type="ECO:0000259" key="15">
    <source>
        <dbReference type="PROSITE" id="PS50052"/>
    </source>
</evidence>
<evidence type="ECO:0000256" key="5">
    <source>
        <dbReference type="ARBA" id="ARBA00016296"/>
    </source>
</evidence>
<dbReference type="FunFam" id="3.30.63.10:FF:000005">
    <property type="entry name" value="Guanylate kinase"/>
    <property type="match status" value="1"/>
</dbReference>
<evidence type="ECO:0000256" key="8">
    <source>
        <dbReference type="ARBA" id="ARBA00022741"/>
    </source>
</evidence>
<dbReference type="InterPro" id="IPR017665">
    <property type="entry name" value="Guanylate_kinase"/>
</dbReference>
<feature type="binding site" evidence="13">
    <location>
        <begin position="19"/>
        <end position="26"/>
    </location>
    <ligand>
        <name>ATP</name>
        <dbReference type="ChEBI" id="CHEBI:30616"/>
    </ligand>
</feature>
<reference evidence="16" key="1">
    <citation type="submission" date="2020-02" db="EMBL/GenBank/DDBJ databases">
        <authorList>
            <person name="Meier V. D."/>
        </authorList>
    </citation>
    <scope>NUCLEOTIDE SEQUENCE</scope>
    <source>
        <strain evidence="16">AVDCRST_MAG63</strain>
    </source>
</reference>
<dbReference type="PANTHER" id="PTHR23117">
    <property type="entry name" value="GUANYLATE KINASE-RELATED"/>
    <property type="match status" value="1"/>
</dbReference>
<dbReference type="PROSITE" id="PS50052">
    <property type="entry name" value="GUANYLATE_KINASE_2"/>
    <property type="match status" value="1"/>
</dbReference>
<organism evidence="16">
    <name type="scientific">uncultured Armatimonadetes bacterium</name>
    <dbReference type="NCBI Taxonomy" id="157466"/>
    <lineage>
        <taxon>Bacteria</taxon>
        <taxon>Bacillati</taxon>
        <taxon>Armatimonadota</taxon>
        <taxon>environmental samples</taxon>
    </lineage>
</organism>
<feature type="domain" description="Guanylate kinase-like" evidence="15">
    <location>
        <begin position="12"/>
        <end position="190"/>
    </location>
</feature>
<sequence>MSEAPAPPPSRGRLFVVSGPSGVGKDTVLARLHSLMPDVVRCVTATTRAPRAGEIEGRDYLFVSLQEFREMVERDEFLEYARVYENLYGTPRAWVDEQRAQGRDVLLKIDVQGGLTVRTKVRDAVMIFLRPPSVAELERRLRTRLTDTEEQITTRLLDARSELQQIPNYDFAVVNDEVDRAADLLRAIILAERSRIHPHGWAARDGGGHGSGDGPSVPWSDPNA</sequence>
<comment type="function">
    <text evidence="1 13">Essential for recycling GMP and indirectly, cGMP.</text>
</comment>
<dbReference type="EMBL" id="CADCTO010000168">
    <property type="protein sequence ID" value="CAA9237642.1"/>
    <property type="molecule type" value="Genomic_DNA"/>
</dbReference>
<dbReference type="InterPro" id="IPR027417">
    <property type="entry name" value="P-loop_NTPase"/>
</dbReference>
<dbReference type="InterPro" id="IPR008144">
    <property type="entry name" value="Guanylate_kin-like_dom"/>
</dbReference>
<dbReference type="InterPro" id="IPR008145">
    <property type="entry name" value="GK/Ca_channel_bsu"/>
</dbReference>
<evidence type="ECO:0000256" key="1">
    <source>
        <dbReference type="ARBA" id="ARBA00003531"/>
    </source>
</evidence>
<evidence type="ECO:0000256" key="12">
    <source>
        <dbReference type="ARBA" id="ARBA00048594"/>
    </source>
</evidence>
<evidence type="ECO:0000256" key="2">
    <source>
        <dbReference type="ARBA" id="ARBA00004496"/>
    </source>
</evidence>
<name>A0A6J4I1N2_9BACT</name>
<dbReference type="Gene3D" id="3.30.63.10">
    <property type="entry name" value="Guanylate Kinase phosphate binding domain"/>
    <property type="match status" value="1"/>
</dbReference>
<keyword evidence="8 13" id="KW-0547">Nucleotide-binding</keyword>
<evidence type="ECO:0000256" key="3">
    <source>
        <dbReference type="ARBA" id="ARBA00005790"/>
    </source>
</evidence>
<evidence type="ECO:0000256" key="14">
    <source>
        <dbReference type="SAM" id="MobiDB-lite"/>
    </source>
</evidence>
<dbReference type="SUPFAM" id="SSF52540">
    <property type="entry name" value="P-loop containing nucleoside triphosphate hydrolases"/>
    <property type="match status" value="1"/>
</dbReference>
<evidence type="ECO:0000256" key="13">
    <source>
        <dbReference type="HAMAP-Rule" id="MF_00328"/>
    </source>
</evidence>
<dbReference type="SMART" id="SM00072">
    <property type="entry name" value="GuKc"/>
    <property type="match status" value="1"/>
</dbReference>
<keyword evidence="9 13" id="KW-0418">Kinase</keyword>
<evidence type="ECO:0000256" key="9">
    <source>
        <dbReference type="ARBA" id="ARBA00022777"/>
    </source>
</evidence>